<sequence length="601" mass="66944">MRHPLESYLAIRRFSYLSSLAFSPDGSQIAYVWEAEGQLNLWTQPAAGGEGVRRTRFVEESARHVSWPREDEILLGVDHHGNEQWQLHKLCLGAGELSDLTRRKDVQYLPGFTDPDRKRHVFSGNAERPEDRSLYLLDLDSDSIEPLLLEPGYWFCGPWTADGSQLVIGRFHANSDQDLFLLDSGGGTPSLLTAHEGEEYNQPIGLAADGRLLRLTDRGREHHWLGLQDLSSGELEPLWQGDWSVEYAELSRDGRRAAFTVNEAGRSVLHALELETGGELPVPAIPAGHCLLFAFSGDGRRVAVVAGTGRRPLDLYVADLEQRQTTALTESFQGSVPTAELAEAELIGYPSFDREIPAWLYRPPETGGPRPAVLWIHGGPESQERPGYSNSWGAFQYLVSRGVAVLAPNIRGSTGYGKSYQRLIHRDWGGGELRDIEAAARWLQKQSWIDPQRIAVMGGSFGGFATLSALTRLPDFWASAVDLFGPSNLLSFVESVPPFWKRFMTVWVGDPETDRGLLVERSPITYVEQARAPLLVIAGATDPRVVKAESDQMVQRLRELGRPVEYLVFEDEGHGFSKTANQVRAYGAAARFLSEHLHFEY</sequence>
<keyword evidence="1" id="KW-0378">Hydrolase</keyword>
<dbReference type="GO" id="GO:0006508">
    <property type="term" value="P:proteolysis"/>
    <property type="evidence" value="ECO:0007669"/>
    <property type="project" value="InterPro"/>
</dbReference>
<dbReference type="PRINTS" id="PR00862">
    <property type="entry name" value="PROLIGOPTASE"/>
</dbReference>
<dbReference type="SUPFAM" id="SSF82171">
    <property type="entry name" value="DPP6 N-terminal domain-like"/>
    <property type="match status" value="1"/>
</dbReference>
<dbReference type="Pfam" id="PF07676">
    <property type="entry name" value="PD40"/>
    <property type="match status" value="1"/>
</dbReference>
<gene>
    <name evidence="4" type="ORF">JF888_05890</name>
</gene>
<dbReference type="Pfam" id="PF00326">
    <property type="entry name" value="Peptidase_S9"/>
    <property type="match status" value="1"/>
</dbReference>
<evidence type="ECO:0000313" key="4">
    <source>
        <dbReference type="EMBL" id="MBJ7602711.1"/>
    </source>
</evidence>
<evidence type="ECO:0000259" key="3">
    <source>
        <dbReference type="Pfam" id="PF00326"/>
    </source>
</evidence>
<dbReference type="Gene3D" id="2.120.10.30">
    <property type="entry name" value="TolB, C-terminal domain"/>
    <property type="match status" value="2"/>
</dbReference>
<evidence type="ECO:0000256" key="2">
    <source>
        <dbReference type="ARBA" id="ARBA00022825"/>
    </source>
</evidence>
<dbReference type="EMBL" id="JAEKNQ010000022">
    <property type="protein sequence ID" value="MBJ7602711.1"/>
    <property type="molecule type" value="Genomic_DNA"/>
</dbReference>
<accession>A0A934K6P9</accession>
<proteinExistence type="predicted"/>
<dbReference type="GO" id="GO:0004252">
    <property type="term" value="F:serine-type endopeptidase activity"/>
    <property type="evidence" value="ECO:0007669"/>
    <property type="project" value="InterPro"/>
</dbReference>
<dbReference type="InterPro" id="IPR002470">
    <property type="entry name" value="Peptidase_S9A"/>
</dbReference>
<dbReference type="RefSeq" id="WP_338177517.1">
    <property type="nucleotide sequence ID" value="NZ_JAEKNQ010000022.1"/>
</dbReference>
<dbReference type="InterPro" id="IPR011659">
    <property type="entry name" value="WD40"/>
</dbReference>
<dbReference type="SUPFAM" id="SSF53474">
    <property type="entry name" value="alpha/beta-Hydrolases"/>
    <property type="match status" value="1"/>
</dbReference>
<reference evidence="4 5" key="1">
    <citation type="submission" date="2020-10" db="EMBL/GenBank/DDBJ databases">
        <title>Ca. Dormibacterota MAGs.</title>
        <authorList>
            <person name="Montgomery K."/>
        </authorList>
    </citation>
    <scope>NUCLEOTIDE SEQUENCE [LARGE SCALE GENOMIC DNA]</scope>
    <source>
        <strain evidence="4">SC8811_S16_3</strain>
    </source>
</reference>
<organism evidence="4 5">
    <name type="scientific">Candidatus Dormiibacter inghamiae</name>
    <dbReference type="NCBI Taxonomy" id="3127013"/>
    <lineage>
        <taxon>Bacteria</taxon>
        <taxon>Bacillati</taxon>
        <taxon>Candidatus Dormiibacterota</taxon>
        <taxon>Candidatus Dormibacteria</taxon>
        <taxon>Candidatus Dormibacterales</taxon>
        <taxon>Candidatus Dormibacteraceae</taxon>
        <taxon>Candidatus Dormiibacter</taxon>
    </lineage>
</organism>
<dbReference type="PANTHER" id="PTHR42776:SF27">
    <property type="entry name" value="DIPEPTIDYL PEPTIDASE FAMILY MEMBER 6"/>
    <property type="match status" value="1"/>
</dbReference>
<dbReference type="PANTHER" id="PTHR42776">
    <property type="entry name" value="SERINE PEPTIDASE S9 FAMILY MEMBER"/>
    <property type="match status" value="1"/>
</dbReference>
<dbReference type="InterPro" id="IPR011042">
    <property type="entry name" value="6-blade_b-propeller_TolB-like"/>
</dbReference>
<feature type="domain" description="Peptidase S9 prolyl oligopeptidase catalytic" evidence="3">
    <location>
        <begin position="394"/>
        <end position="597"/>
    </location>
</feature>
<comment type="caution">
    <text evidence="4">The sequence shown here is derived from an EMBL/GenBank/DDBJ whole genome shotgun (WGS) entry which is preliminary data.</text>
</comment>
<dbReference type="InterPro" id="IPR001375">
    <property type="entry name" value="Peptidase_S9_cat"/>
</dbReference>
<dbReference type="Proteomes" id="UP000620075">
    <property type="component" value="Unassembled WGS sequence"/>
</dbReference>
<evidence type="ECO:0000256" key="1">
    <source>
        <dbReference type="ARBA" id="ARBA00022801"/>
    </source>
</evidence>
<keyword evidence="2" id="KW-0645">Protease</keyword>
<keyword evidence="2" id="KW-0720">Serine protease</keyword>
<evidence type="ECO:0000313" key="5">
    <source>
        <dbReference type="Proteomes" id="UP000620075"/>
    </source>
</evidence>
<dbReference type="InterPro" id="IPR029058">
    <property type="entry name" value="AB_hydrolase_fold"/>
</dbReference>
<dbReference type="AlphaFoldDB" id="A0A934K6P9"/>
<dbReference type="Gene3D" id="3.40.50.1820">
    <property type="entry name" value="alpha/beta hydrolase"/>
    <property type="match status" value="1"/>
</dbReference>
<protein>
    <submittedName>
        <fullName evidence="4">S9 family peptidase</fullName>
    </submittedName>
</protein>
<name>A0A934K6P9_9BACT</name>